<keyword evidence="2" id="KW-0813">Transport</keyword>
<evidence type="ECO:0000256" key="7">
    <source>
        <dbReference type="SAM" id="Phobius"/>
    </source>
</evidence>
<dbReference type="RefSeq" id="WP_162451353.1">
    <property type="nucleotide sequence ID" value="NZ_WLZY01000005.1"/>
</dbReference>
<protein>
    <submittedName>
        <fullName evidence="9">MFS transporter</fullName>
    </submittedName>
</protein>
<sequence>MSVAHPPRSGERAGTREWLGLAVLFLPVLLLALDNTVLFLALPHLSADLEPTGPQMLWIMDIYGFMIAGFLITMGTLGDRIGRRRLLMIGAVTFGLASLAAAYSTSAEMLILTRALLGVTAATLMPSSLALISNMFTDRKQRALAIGVWMAAFSGGAILGPVVGGVLLEWFWWGSVFLLGVPVMVLLLALGPFLLPEYRNPDAGRVDFPSVLLSLAAILPFIYGFKELAKDGFAATPILLIAAGAVVGVVFGRRQLALDDPLLDLRLFVNRSFSAALGIMLIGMGTIGGVYLFVTQYLQLVEGLSPLQAGLRIAPAAMLEMIVAVLVPLLARRLPPPHIVATGLVVMAAGLLVLTQVDSAPGLGLLLSGMFVVFLGTAPLMVLSTDLVIATAPAERAGSAAALPEVSGEFGIAMGVASLGSLGTVVYSSGLSGNLPAAVPAEMAEMARESLAGATSVAGQLPAELGAEMLDAARKAFTDGLNTTSAVSAGLLVGLAILTMTLLRHVRPIGQTHDDQEPATGPHTEKEEA</sequence>
<dbReference type="CDD" id="cd17321">
    <property type="entry name" value="MFS_MMR_MDR_like"/>
    <property type="match status" value="1"/>
</dbReference>
<dbReference type="SUPFAM" id="SSF103473">
    <property type="entry name" value="MFS general substrate transporter"/>
    <property type="match status" value="1"/>
</dbReference>
<feature type="transmembrane region" description="Helical" evidence="7">
    <location>
        <begin position="86"/>
        <end position="105"/>
    </location>
</feature>
<evidence type="ECO:0000313" key="9">
    <source>
        <dbReference type="EMBL" id="NDL58662.1"/>
    </source>
</evidence>
<evidence type="ECO:0000256" key="3">
    <source>
        <dbReference type="ARBA" id="ARBA00022475"/>
    </source>
</evidence>
<feature type="transmembrane region" description="Helical" evidence="7">
    <location>
        <begin position="144"/>
        <end position="164"/>
    </location>
</feature>
<evidence type="ECO:0000259" key="8">
    <source>
        <dbReference type="PROSITE" id="PS50850"/>
    </source>
</evidence>
<dbReference type="AlphaFoldDB" id="A0A7K3M6X5"/>
<dbReference type="Gene3D" id="1.20.1250.20">
    <property type="entry name" value="MFS general substrate transporter like domains"/>
    <property type="match status" value="1"/>
</dbReference>
<dbReference type="PROSITE" id="PS50850">
    <property type="entry name" value="MFS"/>
    <property type="match status" value="1"/>
</dbReference>
<evidence type="ECO:0000256" key="5">
    <source>
        <dbReference type="ARBA" id="ARBA00022989"/>
    </source>
</evidence>
<name>A0A7K3M6X5_9ACTN</name>
<feature type="transmembrane region" description="Helical" evidence="7">
    <location>
        <begin position="338"/>
        <end position="357"/>
    </location>
</feature>
<dbReference type="GO" id="GO:0005886">
    <property type="term" value="C:plasma membrane"/>
    <property type="evidence" value="ECO:0007669"/>
    <property type="project" value="UniProtKB-SubCell"/>
</dbReference>
<organism evidence="9 10">
    <name type="scientific">Phytoactinopolyspora mesophila</name>
    <dbReference type="NCBI Taxonomy" id="2650750"/>
    <lineage>
        <taxon>Bacteria</taxon>
        <taxon>Bacillati</taxon>
        <taxon>Actinomycetota</taxon>
        <taxon>Actinomycetes</taxon>
        <taxon>Jiangellales</taxon>
        <taxon>Jiangellaceae</taxon>
        <taxon>Phytoactinopolyspora</taxon>
    </lineage>
</organism>
<comment type="subcellular location">
    <subcellularLocation>
        <location evidence="1">Cell membrane</location>
        <topology evidence="1">Multi-pass membrane protein</topology>
    </subcellularLocation>
</comment>
<dbReference type="Pfam" id="PF07690">
    <property type="entry name" value="MFS_1"/>
    <property type="match status" value="1"/>
</dbReference>
<feature type="transmembrane region" description="Helical" evidence="7">
    <location>
        <begin position="363"/>
        <end position="389"/>
    </location>
</feature>
<feature type="transmembrane region" description="Helical" evidence="7">
    <location>
        <begin position="170"/>
        <end position="194"/>
    </location>
</feature>
<keyword evidence="6 7" id="KW-0472">Membrane</keyword>
<feature type="transmembrane region" description="Helical" evidence="7">
    <location>
        <begin position="485"/>
        <end position="503"/>
    </location>
</feature>
<evidence type="ECO:0000256" key="4">
    <source>
        <dbReference type="ARBA" id="ARBA00022692"/>
    </source>
</evidence>
<reference evidence="9 10" key="1">
    <citation type="submission" date="2019-11" db="EMBL/GenBank/DDBJ databases">
        <authorList>
            <person name="Li X.-J."/>
            <person name="Feng X.-M."/>
        </authorList>
    </citation>
    <scope>NUCLEOTIDE SEQUENCE [LARGE SCALE GENOMIC DNA]</scope>
    <source>
        <strain evidence="9 10">XMNu-373</strain>
    </source>
</reference>
<feature type="transmembrane region" description="Helical" evidence="7">
    <location>
        <begin position="206"/>
        <end position="226"/>
    </location>
</feature>
<dbReference type="InterPro" id="IPR011701">
    <property type="entry name" value="MFS"/>
</dbReference>
<dbReference type="PANTHER" id="PTHR42718:SF47">
    <property type="entry name" value="METHYL VIOLOGEN RESISTANCE PROTEIN SMVA"/>
    <property type="match status" value="1"/>
</dbReference>
<dbReference type="Gene3D" id="1.20.1720.10">
    <property type="entry name" value="Multidrug resistance protein D"/>
    <property type="match status" value="1"/>
</dbReference>
<gene>
    <name evidence="9" type="ORF">F7O44_16460</name>
</gene>
<evidence type="ECO:0000256" key="2">
    <source>
        <dbReference type="ARBA" id="ARBA00022448"/>
    </source>
</evidence>
<proteinExistence type="predicted"/>
<feature type="domain" description="Major facilitator superfamily (MFS) profile" evidence="8">
    <location>
        <begin position="20"/>
        <end position="507"/>
    </location>
</feature>
<accession>A0A7K3M6X5</accession>
<feature type="transmembrane region" description="Helical" evidence="7">
    <location>
        <begin position="273"/>
        <end position="293"/>
    </location>
</feature>
<keyword evidence="10" id="KW-1185">Reference proteome</keyword>
<dbReference type="InterPro" id="IPR020846">
    <property type="entry name" value="MFS_dom"/>
</dbReference>
<evidence type="ECO:0000313" key="10">
    <source>
        <dbReference type="Proteomes" id="UP000460435"/>
    </source>
</evidence>
<keyword evidence="4 7" id="KW-0812">Transmembrane</keyword>
<dbReference type="InterPro" id="IPR036259">
    <property type="entry name" value="MFS_trans_sf"/>
</dbReference>
<comment type="caution">
    <text evidence="9">The sequence shown here is derived from an EMBL/GenBank/DDBJ whole genome shotgun (WGS) entry which is preliminary data.</text>
</comment>
<keyword evidence="5 7" id="KW-1133">Transmembrane helix</keyword>
<dbReference type="GO" id="GO:0022857">
    <property type="term" value="F:transmembrane transporter activity"/>
    <property type="evidence" value="ECO:0007669"/>
    <property type="project" value="InterPro"/>
</dbReference>
<feature type="transmembrane region" description="Helical" evidence="7">
    <location>
        <begin position="55"/>
        <end position="74"/>
    </location>
</feature>
<dbReference type="EMBL" id="WLZY01000005">
    <property type="protein sequence ID" value="NDL58662.1"/>
    <property type="molecule type" value="Genomic_DNA"/>
</dbReference>
<evidence type="ECO:0000256" key="6">
    <source>
        <dbReference type="ARBA" id="ARBA00023136"/>
    </source>
</evidence>
<feature type="transmembrane region" description="Helical" evidence="7">
    <location>
        <begin position="232"/>
        <end position="252"/>
    </location>
</feature>
<keyword evidence="3" id="KW-1003">Cell membrane</keyword>
<feature type="transmembrane region" description="Helical" evidence="7">
    <location>
        <begin position="21"/>
        <end position="43"/>
    </location>
</feature>
<feature type="transmembrane region" description="Helical" evidence="7">
    <location>
        <begin position="111"/>
        <end position="132"/>
    </location>
</feature>
<dbReference type="PANTHER" id="PTHR42718">
    <property type="entry name" value="MAJOR FACILITATOR SUPERFAMILY MULTIDRUG TRANSPORTER MFSC"/>
    <property type="match status" value="1"/>
</dbReference>
<feature type="transmembrane region" description="Helical" evidence="7">
    <location>
        <begin position="313"/>
        <end position="331"/>
    </location>
</feature>
<dbReference type="Proteomes" id="UP000460435">
    <property type="component" value="Unassembled WGS sequence"/>
</dbReference>
<evidence type="ECO:0000256" key="1">
    <source>
        <dbReference type="ARBA" id="ARBA00004651"/>
    </source>
</evidence>